<dbReference type="RefSeq" id="WP_090502898.1">
    <property type="nucleotide sequence ID" value="NZ_FOWX01000023.1"/>
</dbReference>
<sequence length="335" mass="38679">MMPGYPKPWKSYQEQLDQLTARGMTATDNAKALDYLERIGYYRLSGYWFAFRERTELCCPLDPHSGKKPKKVKQDRLPLDDFRPGTTFQNAVDLYVFDKKLRLLVLDALERIEIALRVDISHGLGKHHKFAYLQPELFHESFSSKLDGKTGLTKHHGWLSKHATLINRSKEDFIRHNKDKYGLPLAVWVACEVWDFGTLSTLFDGMTEADQDAISTQYNISNGRIFASWLRSLNYLRNVCAHHSRLWNRNIVDQPKLPPVAQAPSLAAFHNDPQRQARPFMLLCMTQHLMKIINPSSSWGARLKALLENDFPDLTHLNLGLDRMGVDDGWKARDW</sequence>
<evidence type="ECO:0000313" key="2">
    <source>
        <dbReference type="Proteomes" id="UP000198784"/>
    </source>
</evidence>
<proteinExistence type="predicted"/>
<dbReference type="PIRSF" id="PIRSF034934">
    <property type="entry name" value="AbiF_AbiD"/>
    <property type="match status" value="1"/>
</dbReference>
<keyword evidence="2" id="KW-1185">Reference proteome</keyword>
<dbReference type="EMBL" id="FOWX01000023">
    <property type="protein sequence ID" value="SFP89099.1"/>
    <property type="molecule type" value="Genomic_DNA"/>
</dbReference>
<dbReference type="InterPro" id="IPR017034">
    <property type="entry name" value="Abi_system_AbiD/AbiF"/>
</dbReference>
<reference evidence="2" key="1">
    <citation type="submission" date="2016-10" db="EMBL/GenBank/DDBJ databases">
        <authorList>
            <person name="Varghese N."/>
            <person name="Submissions S."/>
        </authorList>
    </citation>
    <scope>NUCLEOTIDE SEQUENCE [LARGE SCALE GENOMIC DNA]</scope>
    <source>
        <strain evidence="2">DSM 17834</strain>
    </source>
</reference>
<dbReference type="Pfam" id="PF07751">
    <property type="entry name" value="Abi_2"/>
    <property type="match status" value="1"/>
</dbReference>
<dbReference type="STRING" id="289003.SAMN05216190_1238"/>
<accession>A0A1I5U1F7</accession>
<dbReference type="AlphaFoldDB" id="A0A1I5U1F7"/>
<dbReference type="InterPro" id="IPR011664">
    <property type="entry name" value="Abi_system_AbiD/AbiF-like"/>
</dbReference>
<dbReference type="Proteomes" id="UP000198784">
    <property type="component" value="Unassembled WGS sequence"/>
</dbReference>
<evidence type="ECO:0000313" key="1">
    <source>
        <dbReference type="EMBL" id="SFP89099.1"/>
    </source>
</evidence>
<gene>
    <name evidence="1" type="ORF">SAMN05216190_1238</name>
</gene>
<protein>
    <submittedName>
        <fullName evidence="1">Abortive infection bacteriophage resistance protein</fullName>
    </submittedName>
</protein>
<organism evidence="1 2">
    <name type="scientific">Pseudomonas borbori</name>
    <dbReference type="NCBI Taxonomy" id="289003"/>
    <lineage>
        <taxon>Bacteria</taxon>
        <taxon>Pseudomonadati</taxon>
        <taxon>Pseudomonadota</taxon>
        <taxon>Gammaproteobacteria</taxon>
        <taxon>Pseudomonadales</taxon>
        <taxon>Pseudomonadaceae</taxon>
        <taxon>Pseudomonas</taxon>
    </lineage>
</organism>
<dbReference type="OrthoDB" id="5363652at2"/>
<name>A0A1I5U1F7_9PSED</name>